<dbReference type="eggNOG" id="ENOG502SZCW">
    <property type="taxonomic scope" value="Eukaryota"/>
</dbReference>
<protein>
    <recommendedName>
        <fullName evidence="3">Retrotransposon gag domain-containing protein</fullName>
    </recommendedName>
</protein>
<dbReference type="AlphaFoldDB" id="S8F6S1"/>
<dbReference type="STRING" id="743788.S8F6S1"/>
<proteinExistence type="predicted"/>
<evidence type="ECO:0000313" key="2">
    <source>
        <dbReference type="Proteomes" id="UP000015241"/>
    </source>
</evidence>
<name>S8F6S1_FOMSC</name>
<keyword evidence="2" id="KW-1185">Reference proteome</keyword>
<dbReference type="Proteomes" id="UP000015241">
    <property type="component" value="Unassembled WGS sequence"/>
</dbReference>
<dbReference type="OrthoDB" id="2800779at2759"/>
<dbReference type="EMBL" id="KE504177">
    <property type="protein sequence ID" value="EPS97350.1"/>
    <property type="molecule type" value="Genomic_DNA"/>
</dbReference>
<evidence type="ECO:0000313" key="1">
    <source>
        <dbReference type="EMBL" id="EPS97350.1"/>
    </source>
</evidence>
<dbReference type="InParanoid" id="S8F6S1"/>
<reference evidence="1 2" key="1">
    <citation type="journal article" date="2012" name="Science">
        <title>The Paleozoic origin of enzymatic lignin decomposition reconstructed from 31 fungal genomes.</title>
        <authorList>
            <person name="Floudas D."/>
            <person name="Binder M."/>
            <person name="Riley R."/>
            <person name="Barry K."/>
            <person name="Blanchette R.A."/>
            <person name="Henrissat B."/>
            <person name="Martinez A.T."/>
            <person name="Otillar R."/>
            <person name="Spatafora J.W."/>
            <person name="Yadav J.S."/>
            <person name="Aerts A."/>
            <person name="Benoit I."/>
            <person name="Boyd A."/>
            <person name="Carlson A."/>
            <person name="Copeland A."/>
            <person name="Coutinho P.M."/>
            <person name="de Vries R.P."/>
            <person name="Ferreira P."/>
            <person name="Findley K."/>
            <person name="Foster B."/>
            <person name="Gaskell J."/>
            <person name="Glotzer D."/>
            <person name="Gorecki P."/>
            <person name="Heitman J."/>
            <person name="Hesse C."/>
            <person name="Hori C."/>
            <person name="Igarashi K."/>
            <person name="Jurgens J.A."/>
            <person name="Kallen N."/>
            <person name="Kersten P."/>
            <person name="Kohler A."/>
            <person name="Kuees U."/>
            <person name="Kumar T.K.A."/>
            <person name="Kuo A."/>
            <person name="LaButti K."/>
            <person name="Larrondo L.F."/>
            <person name="Lindquist E."/>
            <person name="Ling A."/>
            <person name="Lombard V."/>
            <person name="Lucas S."/>
            <person name="Lundell T."/>
            <person name="Martin R."/>
            <person name="McLaughlin D.J."/>
            <person name="Morgenstern I."/>
            <person name="Morin E."/>
            <person name="Murat C."/>
            <person name="Nagy L.G."/>
            <person name="Nolan M."/>
            <person name="Ohm R.A."/>
            <person name="Patyshakuliyeva A."/>
            <person name="Rokas A."/>
            <person name="Ruiz-Duenas F.J."/>
            <person name="Sabat G."/>
            <person name="Salamov A."/>
            <person name="Samejima M."/>
            <person name="Schmutz J."/>
            <person name="Slot J.C."/>
            <person name="St John F."/>
            <person name="Stenlid J."/>
            <person name="Sun H."/>
            <person name="Sun S."/>
            <person name="Syed K."/>
            <person name="Tsang A."/>
            <person name="Wiebenga A."/>
            <person name="Young D."/>
            <person name="Pisabarro A."/>
            <person name="Eastwood D.C."/>
            <person name="Martin F."/>
            <person name="Cullen D."/>
            <person name="Grigoriev I.V."/>
            <person name="Hibbett D.S."/>
        </authorList>
    </citation>
    <scope>NUCLEOTIDE SEQUENCE</scope>
    <source>
        <strain evidence="2">FP-58527</strain>
    </source>
</reference>
<evidence type="ECO:0008006" key="3">
    <source>
        <dbReference type="Google" id="ProtNLM"/>
    </source>
</evidence>
<accession>S8F6S1</accession>
<sequence length="195" mass="21470">MSSDQPMLMEFEELWNNPGAHNTAPTSAPSSVNVNPDDPPAIQALAQAINTISSLSQAQATFAENQQALQQVLAGIASNLQSVGAPSAPSVPPGTVRFHDPHVFDGSPASVEPFLVDLRNAIHLQRRNLVTDYDKSIYLSTWLQDGSSKSWFWAIEKTNPHLLHDHDALLADFRRHFGDSDFITSQMNKIDRLTQ</sequence>
<dbReference type="HOGENOM" id="CLU_1396359_0_0_1"/>
<gene>
    <name evidence="1" type="ORF">FOMPIDRAFT_93653</name>
</gene>
<organism evidence="1 2">
    <name type="scientific">Fomitopsis schrenkii</name>
    <name type="common">Brown rot fungus</name>
    <dbReference type="NCBI Taxonomy" id="2126942"/>
    <lineage>
        <taxon>Eukaryota</taxon>
        <taxon>Fungi</taxon>
        <taxon>Dikarya</taxon>
        <taxon>Basidiomycota</taxon>
        <taxon>Agaricomycotina</taxon>
        <taxon>Agaricomycetes</taxon>
        <taxon>Polyporales</taxon>
        <taxon>Fomitopsis</taxon>
    </lineage>
</organism>